<evidence type="ECO:0000259" key="1">
    <source>
        <dbReference type="Pfam" id="PF00561"/>
    </source>
</evidence>
<dbReference type="Proteomes" id="UP000093795">
    <property type="component" value="Unassembled WGS sequence"/>
</dbReference>
<sequence>MPVMQQGEFEIAYEIVGEGEPYILTGGGRFSKDAGGVREMAEALADRGKQVVIYDRLNCGASAVCFEGSSESVMQADSLARLIIDLGLGPTVLVGGSGGARISLLAAARHPEIARAVVMWWVSGGAFGSMSLAEVYNFPSIRAAWNGTMADVAALPTWAEVIERNPRNRGRFLAQDKHQFIETMERWAHAYCACGNPLVAGLSDEEAAAITVPILVFRSGASDYYHTRATSERLAANLQNAHLVDPVWGDREFLERLEASRDRGESVWANWKQLVPQIVAWADEVLADKFGQFG</sequence>
<dbReference type="EMBL" id="LZKQ01000224">
    <property type="protein sequence ID" value="OBI79574.1"/>
    <property type="molecule type" value="Genomic_DNA"/>
</dbReference>
<reference evidence="2 3" key="1">
    <citation type="submission" date="2016-06" db="EMBL/GenBank/DDBJ databases">
        <authorList>
            <person name="Kjaerup R.B."/>
            <person name="Dalgaard T.S."/>
            <person name="Juul-Madsen H.R."/>
        </authorList>
    </citation>
    <scope>NUCLEOTIDE SEQUENCE [LARGE SCALE GENOMIC DNA]</scope>
    <source>
        <strain evidence="2 3">1081914.2</strain>
    </source>
</reference>
<gene>
    <name evidence="2" type="ORF">A9X01_02195</name>
</gene>
<organism evidence="2 3">
    <name type="scientific">Mycobacterium asiaticum</name>
    <dbReference type="NCBI Taxonomy" id="1790"/>
    <lineage>
        <taxon>Bacteria</taxon>
        <taxon>Bacillati</taxon>
        <taxon>Actinomycetota</taxon>
        <taxon>Actinomycetes</taxon>
        <taxon>Mycobacteriales</taxon>
        <taxon>Mycobacteriaceae</taxon>
        <taxon>Mycobacterium</taxon>
    </lineage>
</organism>
<evidence type="ECO:0000313" key="3">
    <source>
        <dbReference type="Proteomes" id="UP000093795"/>
    </source>
</evidence>
<proteinExistence type="predicted"/>
<comment type="caution">
    <text evidence="2">The sequence shown here is derived from an EMBL/GenBank/DDBJ whole genome shotgun (WGS) entry which is preliminary data.</text>
</comment>
<dbReference type="RefSeq" id="WP_065122276.1">
    <property type="nucleotide sequence ID" value="NZ_LZKQ01000224.1"/>
</dbReference>
<dbReference type="AlphaFoldDB" id="A0A1A3BXE7"/>
<dbReference type="Gene3D" id="3.40.50.1820">
    <property type="entry name" value="alpha/beta hydrolase"/>
    <property type="match status" value="1"/>
</dbReference>
<evidence type="ECO:0000313" key="2">
    <source>
        <dbReference type="EMBL" id="OBI79574.1"/>
    </source>
</evidence>
<dbReference type="Pfam" id="PF00561">
    <property type="entry name" value="Abhydrolase_1"/>
    <property type="match status" value="1"/>
</dbReference>
<dbReference type="GO" id="GO:0003824">
    <property type="term" value="F:catalytic activity"/>
    <property type="evidence" value="ECO:0007669"/>
    <property type="project" value="UniProtKB-ARBA"/>
</dbReference>
<accession>A0A1A3BXE7</accession>
<dbReference type="SUPFAM" id="SSF53474">
    <property type="entry name" value="alpha/beta-Hydrolases"/>
    <property type="match status" value="1"/>
</dbReference>
<feature type="domain" description="AB hydrolase-1" evidence="1">
    <location>
        <begin position="37"/>
        <end position="119"/>
    </location>
</feature>
<name>A0A1A3BXE7_MYCAS</name>
<dbReference type="InterPro" id="IPR029058">
    <property type="entry name" value="AB_hydrolase_fold"/>
</dbReference>
<dbReference type="OrthoDB" id="4682164at2"/>
<dbReference type="InterPro" id="IPR000073">
    <property type="entry name" value="AB_hydrolase_1"/>
</dbReference>
<protein>
    <recommendedName>
        <fullName evidence="1">AB hydrolase-1 domain-containing protein</fullName>
    </recommendedName>
</protein>